<keyword evidence="14" id="KW-0067">ATP-binding</keyword>
<dbReference type="PANTHER" id="PTHR11139:SF68">
    <property type="entry name" value="DNA-DEPENDENT PROTEIN KINASE CATALYTIC SUBUNIT"/>
    <property type="match status" value="1"/>
</dbReference>
<comment type="subcellular location">
    <subcellularLocation>
        <location evidence="1">Nucleus</location>
        <location evidence="1">Nucleolus</location>
    </subcellularLocation>
</comment>
<dbReference type="GO" id="GO:0008630">
    <property type="term" value="P:intrinsic apoptotic signaling pathway in response to DNA damage"/>
    <property type="evidence" value="ECO:0007669"/>
    <property type="project" value="TreeGrafter"/>
</dbReference>
<evidence type="ECO:0000256" key="3">
    <source>
        <dbReference type="ARBA" id="ARBA00012513"/>
    </source>
</evidence>
<comment type="similarity">
    <text evidence="2">Belongs to the PI3/PI4-kinase family.</text>
</comment>
<feature type="region of interest" description="Disordered" evidence="17">
    <location>
        <begin position="122"/>
        <end position="149"/>
    </location>
</feature>
<keyword evidence="5" id="KW-0690">Ribosome biogenesis</keyword>
<evidence type="ECO:0000256" key="11">
    <source>
        <dbReference type="ARBA" id="ARBA00022763"/>
    </source>
</evidence>
<evidence type="ECO:0000256" key="16">
    <source>
        <dbReference type="ARBA" id="ARBA00023242"/>
    </source>
</evidence>
<feature type="domain" description="FATC" evidence="20">
    <location>
        <begin position="2061"/>
        <end position="2093"/>
    </location>
</feature>
<comment type="caution">
    <text evidence="21">The sequence shown here is derived from an EMBL/GenBank/DDBJ whole genome shotgun (WGS) entry which is preliminary data.</text>
</comment>
<dbReference type="GO" id="GO:0004677">
    <property type="term" value="F:DNA-dependent protein kinase activity"/>
    <property type="evidence" value="ECO:0007669"/>
    <property type="project" value="InterPro"/>
</dbReference>
<evidence type="ECO:0000259" key="19">
    <source>
        <dbReference type="PROSITE" id="PS51189"/>
    </source>
</evidence>
<dbReference type="GO" id="GO:0042254">
    <property type="term" value="P:ribosome biogenesis"/>
    <property type="evidence" value="ECO:0007669"/>
    <property type="project" value="UniProtKB-KW"/>
</dbReference>
<gene>
    <name evidence="21" type="ORF">F7725_028670</name>
</gene>
<dbReference type="InterPro" id="IPR000403">
    <property type="entry name" value="PI3/4_kinase_cat_dom"/>
</dbReference>
<evidence type="ECO:0000256" key="7">
    <source>
        <dbReference type="ARBA" id="ARBA00022553"/>
    </source>
</evidence>
<sequence length="2120" mass="242740">MAGESQLLKLRRQYHCAAYNCAIAVISCSFNEPKFYHGFLFSEKPEKNQFILENIIDIERTYNFPIEIEVPLERKKKYVMIRSEVSEENGEAPVYLSSQSYMADSSLSEEMSQFDFSTGVQSFSLSSQNPEGQRRTVAKRETEEANTSQDAMVDLEMDELNQHECMATMTGLIGHMLRNNITPTIEQGNMPNELPPWMKFLHGKLSNPATPLNIRLFISKLIINTEEVFRPYAKHWLGPLLQVVVSGNNGGEGIHFMVVDIVVTVLSWTSLASPKGNPRDEVLANRLLEFLMKHCFHSKRPVFRHNLEIIRTLVECWKDCLHVPYSLIYDRFRGTDPNSKDNSVGLQLLGIILANNLPAHEASCGIEYDGYIQSLTNNVTFVRYKEVYAAAAEIIGLVLKNMTEMDNHRQELLSLAASKITNLKKKDMDDKFVNFVFSLLPKLHGILKTHCLECVLSRADVIPDIFLHLKTTGFIQMMSHRDESRQRVCLDIIHKIMARLTPVELQELLGAVTAFVSHPSPVCRERMYDILMWIQDNYSDAESMEDNTSVEVLNAAKETLLQGLSEENQGLQLYVRNFWSQEKRLPTATLERMMAVLGSLYSCQIEKCFLSLATNLLLETTSQSPDFKRNMFEYPLSECTFQDYVIDSNWRFRSTVMTPMFVETQSSQIPQSVSATQSGSIKGKVRATQTSLEFSQTQTAGRRTAYNWLTGSSVDTLADYTLGSDSLSSLMVFDKKSERQAAARRPVGEGFGLRRLTASTDEVDSRTQAANEQRNNILRLRRRFLKDQEKVSLNFAQKEIRHQRQKKEDKADQRLRKEAQVTLYRNYRVGDFPDVQIPYSSLIAPLQALAQRDPILAKQLFSSLFAGVLQEMETLKPREESGRIKEELRCNMNTFLSKSSLCFPPFIACVQDMCHQHKELHQLDPAAISSTCLMSLQQPSGILLLEEGLLQDGGGHEEPSAKRSRGRKEIPPDTNKWIHLARSLEDFDVVRGIFGGKVGTKSITCDALQAEANNDYAEAVKLYNGALNTELWSDNEPTDSEKDFWEIAAMEAYSHLTEWKSLQYCSTVYIDENSPPNLEKMWSEPLYQDMYLQHMIRSMLKQLQLGETDQTLLTFIDKAMKVEERKKLLESHYSQELSLLYILQEDYDRAKYYTNYAMQLFMQNYSSVDTLLTQSRLTILQSVQALTEIQDFLLFIREEVSVSSLKRLIRLWTERYPDAKADPINLWDDIITSRCFFLDKIREKLRVHAPSDSMEVDDSEGDIDTLVNECKFNMKLQMSDSAWQQNNFPVATKLLKELHGEAKKNRGWLLRWVHSFSRYNHKRSLAQGPVEQISTVLKIVPLLEDLQDDCQSATAKIFRFQKILQGTSFDILATAVSKSPSVLGTIEAEKAERIAQLSGYAWPSADPKKVEVGLQLKALQLLCDATRKADEELQSYTQDCVESSSIIETYMALANFCDKLLREEEQKDTESQFPDLLTLPVHVVESMMKALKMNSEQARHKFPRLLQIIEFQMVALLDKPEAVAVQHCIGQIAECYPQALVYALMISRECYQFEDSATGFKQQEFVNRLMSMLDKGEAVKNFVDALQQLTNPDMLFKDWWDCVKNELERPSFDKKQMANMYDEMRSSLGDRDMGRHGKFRAKFIKKFSKEVEKLLGPKGSKLFEKRKEKNFVRQVDELASSMRQFSNDPPGNLKEYSHLLSGFKADTFNNELEIPGQYDGRSKPLPEYHAKITGFDERVKVMSSIRQPKRLIIRGDDEREHPFLVKGGEDLRQDQRIEQLFVVMNILLSHDAACTNRGMQLRTYQVIPITTRIGLIEWMENTCTLKEFLYNTMTDAERDTAGRKAKRNETVNNFSKVLKHVPSDLLKRAFLKMCNSPEAFLSLRSHFISSHALLCVSHWILGIGDRHLSNFMINMETGGMIGIDFGHAFGSATQFLPVPELMPFRLTQQFVNLMQPLKESGLIQSIMVHSLRAYRAEPDLLLNTMDVFVKEPSLDWKNFELKQLKKGGTWTEDVNTKEINWYPCRSEELKLGFEKDASFPGLQSVALGSEEHNIRAKLPAAGLSVEKQVDCLLDQAMDPNVLGRVWKGWEPWISLHQSVWWIAKDREAGGHQQQARSPHD</sequence>
<dbReference type="SUPFAM" id="SSF48371">
    <property type="entry name" value="ARM repeat"/>
    <property type="match status" value="1"/>
</dbReference>
<dbReference type="InterPro" id="IPR003152">
    <property type="entry name" value="FATC_dom"/>
</dbReference>
<keyword evidence="11" id="KW-0227">DNA damage</keyword>
<evidence type="ECO:0000256" key="5">
    <source>
        <dbReference type="ARBA" id="ARBA00022517"/>
    </source>
</evidence>
<evidence type="ECO:0000256" key="17">
    <source>
        <dbReference type="SAM" id="MobiDB-lite"/>
    </source>
</evidence>
<keyword evidence="10" id="KW-0547">Nucleotide-binding</keyword>
<name>A0A7J5XGB6_DISMA</name>
<feature type="domain" description="FAT" evidence="19">
    <location>
        <begin position="927"/>
        <end position="1550"/>
    </location>
</feature>
<evidence type="ECO:0000313" key="22">
    <source>
        <dbReference type="Proteomes" id="UP000518266"/>
    </source>
</evidence>
<evidence type="ECO:0000256" key="12">
    <source>
        <dbReference type="ARBA" id="ARBA00022777"/>
    </source>
</evidence>
<evidence type="ECO:0000256" key="4">
    <source>
        <dbReference type="ARBA" id="ARBA00018077"/>
    </source>
</evidence>
<dbReference type="InterPro" id="IPR003151">
    <property type="entry name" value="PIK-rel_kinase_FAT"/>
</dbReference>
<keyword evidence="22" id="KW-1185">Reference proteome</keyword>
<dbReference type="PROSITE" id="PS51189">
    <property type="entry name" value="FAT"/>
    <property type="match status" value="1"/>
</dbReference>
<dbReference type="InterPro" id="IPR050517">
    <property type="entry name" value="DDR_Repair_Kinase"/>
</dbReference>
<dbReference type="SMART" id="SM01344">
    <property type="entry name" value="NUC194"/>
    <property type="match status" value="1"/>
</dbReference>
<evidence type="ECO:0000256" key="8">
    <source>
        <dbReference type="ARBA" id="ARBA00022679"/>
    </source>
</evidence>
<dbReference type="Pfam" id="PF00454">
    <property type="entry name" value="PI3_PI4_kinase"/>
    <property type="match status" value="1"/>
</dbReference>
<dbReference type="EC" id="2.7.11.1" evidence="3"/>
<dbReference type="PANTHER" id="PTHR11139">
    <property type="entry name" value="ATAXIA TELANGIECTASIA MUTATED ATM -RELATED"/>
    <property type="match status" value="1"/>
</dbReference>
<keyword evidence="6" id="KW-0723">Serine/threonine-protein kinase</keyword>
<dbReference type="PROSITE" id="PS50290">
    <property type="entry name" value="PI3_4_KINASE_3"/>
    <property type="match status" value="1"/>
</dbReference>
<evidence type="ECO:0000256" key="2">
    <source>
        <dbReference type="ARBA" id="ARBA00011031"/>
    </source>
</evidence>
<dbReference type="SMART" id="SM01343">
    <property type="entry name" value="FATC"/>
    <property type="match status" value="1"/>
</dbReference>
<keyword evidence="9" id="KW-0677">Repeat</keyword>
<dbReference type="InterPro" id="IPR012582">
    <property type="entry name" value="DNAPKcs_CC3"/>
</dbReference>
<dbReference type="GO" id="GO:0005730">
    <property type="term" value="C:nucleolus"/>
    <property type="evidence" value="ECO:0007669"/>
    <property type="project" value="UniProtKB-SubCell"/>
</dbReference>
<keyword evidence="8" id="KW-0808">Transferase</keyword>
<evidence type="ECO:0000256" key="10">
    <source>
        <dbReference type="ARBA" id="ARBA00022741"/>
    </source>
</evidence>
<keyword evidence="15" id="KW-0234">DNA repair</keyword>
<dbReference type="GO" id="GO:0005524">
    <property type="term" value="F:ATP binding"/>
    <property type="evidence" value="ECO:0007669"/>
    <property type="project" value="UniProtKB-KW"/>
</dbReference>
<keyword evidence="7" id="KW-0597">Phosphoprotein</keyword>
<proteinExistence type="inferred from homology"/>
<dbReference type="InterPro" id="IPR011009">
    <property type="entry name" value="Kinase-like_dom_sf"/>
</dbReference>
<dbReference type="SUPFAM" id="SSF56112">
    <property type="entry name" value="Protein kinase-like (PK-like)"/>
    <property type="match status" value="1"/>
</dbReference>
<dbReference type="InterPro" id="IPR045581">
    <property type="entry name" value="DNAPKcs_CC5"/>
</dbReference>
<evidence type="ECO:0000256" key="13">
    <source>
        <dbReference type="ARBA" id="ARBA00022803"/>
    </source>
</evidence>
<dbReference type="GO" id="GO:0033152">
    <property type="term" value="P:immunoglobulin V(D)J recombination"/>
    <property type="evidence" value="ECO:0007669"/>
    <property type="project" value="TreeGrafter"/>
</dbReference>
<dbReference type="Gene3D" id="1.10.1070.11">
    <property type="entry name" value="Phosphatidylinositol 3-/4-kinase, catalytic domain"/>
    <property type="match status" value="1"/>
</dbReference>
<dbReference type="PROSITE" id="PS00915">
    <property type="entry name" value="PI3_4_KINASE_1"/>
    <property type="match status" value="1"/>
</dbReference>
<dbReference type="PROSITE" id="PS51190">
    <property type="entry name" value="FATC"/>
    <property type="match status" value="1"/>
</dbReference>
<feature type="compositionally biased region" description="Basic and acidic residues" evidence="17">
    <location>
        <begin position="132"/>
        <end position="143"/>
    </location>
</feature>
<accession>A0A7J5XGB6</accession>
<dbReference type="Proteomes" id="UP000518266">
    <property type="component" value="Unassembled WGS sequence"/>
</dbReference>
<evidence type="ECO:0000256" key="9">
    <source>
        <dbReference type="ARBA" id="ARBA00022737"/>
    </source>
</evidence>
<dbReference type="InterPro" id="IPR014009">
    <property type="entry name" value="PIK_FAT"/>
</dbReference>
<dbReference type="SMART" id="SM00146">
    <property type="entry name" value="PI3Kc"/>
    <property type="match status" value="1"/>
</dbReference>
<dbReference type="PROSITE" id="PS00916">
    <property type="entry name" value="PI3_4_KINASE_2"/>
    <property type="match status" value="1"/>
</dbReference>
<dbReference type="InterPro" id="IPR016024">
    <property type="entry name" value="ARM-type_fold"/>
</dbReference>
<evidence type="ECO:0000256" key="14">
    <source>
        <dbReference type="ARBA" id="ARBA00022840"/>
    </source>
</evidence>
<dbReference type="Pfam" id="PF02259">
    <property type="entry name" value="FAT"/>
    <property type="match status" value="1"/>
</dbReference>
<dbReference type="FunFam" id="1.10.1070.11:FF:000018">
    <property type="entry name" value="DNA-dependent protein kinase catalytic subunit"/>
    <property type="match status" value="1"/>
</dbReference>
<dbReference type="OrthoDB" id="431717at2759"/>
<evidence type="ECO:0000256" key="6">
    <source>
        <dbReference type="ARBA" id="ARBA00022527"/>
    </source>
</evidence>
<dbReference type="Pfam" id="PF02260">
    <property type="entry name" value="FATC"/>
    <property type="match status" value="1"/>
</dbReference>
<dbReference type="Pfam" id="PF08163">
    <property type="entry name" value="DNAPKcs_CC3"/>
    <property type="match status" value="1"/>
</dbReference>
<keyword evidence="13" id="KW-0802">TPR repeat</keyword>
<dbReference type="GO" id="GO:0006303">
    <property type="term" value="P:double-strand break repair via nonhomologous end joining"/>
    <property type="evidence" value="ECO:0007669"/>
    <property type="project" value="InterPro"/>
</dbReference>
<evidence type="ECO:0000259" key="18">
    <source>
        <dbReference type="PROSITE" id="PS50290"/>
    </source>
</evidence>
<dbReference type="EMBL" id="JAAKFY010000024">
    <property type="protein sequence ID" value="KAF3836112.1"/>
    <property type="molecule type" value="Genomic_DNA"/>
</dbReference>
<protein>
    <recommendedName>
        <fullName evidence="4">DNA-dependent protein kinase catalytic subunit</fullName>
        <ecNumber evidence="3">2.7.11.1</ecNumber>
    </recommendedName>
</protein>
<evidence type="ECO:0000256" key="1">
    <source>
        <dbReference type="ARBA" id="ARBA00004604"/>
    </source>
</evidence>
<feature type="domain" description="PI3K/PI4K catalytic" evidence="18">
    <location>
        <begin position="1735"/>
        <end position="2036"/>
    </location>
</feature>
<dbReference type="InterPro" id="IPR037706">
    <property type="entry name" value="DNA-PK_dom"/>
</dbReference>
<dbReference type="Pfam" id="PF19704">
    <property type="entry name" value="DNAPKcs_CC5"/>
    <property type="match status" value="1"/>
</dbReference>
<dbReference type="GO" id="GO:0000723">
    <property type="term" value="P:telomere maintenance"/>
    <property type="evidence" value="ECO:0007669"/>
    <property type="project" value="TreeGrafter"/>
</dbReference>
<evidence type="ECO:0000259" key="20">
    <source>
        <dbReference type="PROSITE" id="PS51190"/>
    </source>
</evidence>
<organism evidence="21 22">
    <name type="scientific">Dissostichus mawsoni</name>
    <name type="common">Antarctic cod</name>
    <dbReference type="NCBI Taxonomy" id="36200"/>
    <lineage>
        <taxon>Eukaryota</taxon>
        <taxon>Metazoa</taxon>
        <taxon>Chordata</taxon>
        <taxon>Craniata</taxon>
        <taxon>Vertebrata</taxon>
        <taxon>Euteleostomi</taxon>
        <taxon>Actinopterygii</taxon>
        <taxon>Neopterygii</taxon>
        <taxon>Teleostei</taxon>
        <taxon>Neoteleostei</taxon>
        <taxon>Acanthomorphata</taxon>
        <taxon>Eupercaria</taxon>
        <taxon>Perciformes</taxon>
        <taxon>Notothenioidei</taxon>
        <taxon>Nototheniidae</taxon>
        <taxon>Dissostichus</taxon>
    </lineage>
</organism>
<dbReference type="InterPro" id="IPR018936">
    <property type="entry name" value="PI3/4_kinase_CS"/>
</dbReference>
<dbReference type="FunFam" id="3.30.1010.10:FF:000013">
    <property type="entry name" value="Protein kinase, DNA-activated, catalytic subunit"/>
    <property type="match status" value="1"/>
</dbReference>
<keyword evidence="16" id="KW-0539">Nucleus</keyword>
<feature type="compositionally biased region" description="Polar residues" evidence="17">
    <location>
        <begin position="122"/>
        <end position="131"/>
    </location>
</feature>
<evidence type="ECO:0000313" key="21">
    <source>
        <dbReference type="EMBL" id="KAF3836112.1"/>
    </source>
</evidence>
<keyword evidence="12" id="KW-0418">Kinase</keyword>
<dbReference type="InterPro" id="IPR036940">
    <property type="entry name" value="PI3/4_kinase_cat_sf"/>
</dbReference>
<dbReference type="Gene3D" id="3.30.1010.10">
    <property type="entry name" value="Phosphatidylinositol 3-kinase Catalytic Subunit, Chain A, domain 4"/>
    <property type="match status" value="1"/>
</dbReference>
<dbReference type="CDD" id="cd05172">
    <property type="entry name" value="PIKKc_DNA-PK"/>
    <property type="match status" value="1"/>
</dbReference>
<reference evidence="21 22" key="1">
    <citation type="submission" date="2020-03" db="EMBL/GenBank/DDBJ databases">
        <title>Dissostichus mawsoni Genome sequencing and assembly.</title>
        <authorList>
            <person name="Park H."/>
        </authorList>
    </citation>
    <scope>NUCLEOTIDE SEQUENCE [LARGE SCALE GENOMIC DNA]</scope>
    <source>
        <strain evidence="21">DM0001</strain>
        <tissue evidence="21">Muscle</tissue>
    </source>
</reference>
<evidence type="ECO:0000256" key="15">
    <source>
        <dbReference type="ARBA" id="ARBA00023204"/>
    </source>
</evidence>